<evidence type="ECO:0000259" key="1">
    <source>
        <dbReference type="Pfam" id="PF20167"/>
    </source>
</evidence>
<feature type="domain" description="Putative plant transposon protein" evidence="1">
    <location>
        <begin position="44"/>
        <end position="205"/>
    </location>
</feature>
<name>A0AA88DXJ6_FICCA</name>
<keyword evidence="3" id="KW-1185">Reference proteome</keyword>
<evidence type="ECO:0000313" key="2">
    <source>
        <dbReference type="EMBL" id="GMN64007.1"/>
    </source>
</evidence>
<dbReference type="AlphaFoldDB" id="A0AA88DXJ6"/>
<sequence length="253" mass="29085">MTIKFISSEAATYYNDTVVLKSIVPERGLKPDAFHERQMLDNIEKRKWQTFTAHPQKASVPLVREFYAYAKYSVDHMTVLQGKPISFDRSTINRFYGLDGIDDDEYFEYLNDHLDYGEVLKFIVGSGIEWRLNEGVAVSFMGSALDKHTKAWLYFIGAKLMPVTYFSDVTKDRAVLLYAILSEASIDVGRLIQQSIKQALRVEKNWEPSQRMIISSYLVFTAGIEERDRVQILPDDPDVLHRQPYRQLAGAAI</sequence>
<dbReference type="Proteomes" id="UP001187192">
    <property type="component" value="Unassembled WGS sequence"/>
</dbReference>
<dbReference type="EMBL" id="BTGU01000165">
    <property type="protein sequence ID" value="GMN64007.1"/>
    <property type="molecule type" value="Genomic_DNA"/>
</dbReference>
<proteinExistence type="predicted"/>
<comment type="caution">
    <text evidence="2">The sequence shown here is derived from an EMBL/GenBank/DDBJ whole genome shotgun (WGS) entry which is preliminary data.</text>
</comment>
<accession>A0AA88DXJ6</accession>
<gene>
    <name evidence="2" type="ORF">TIFTF001_033098</name>
</gene>
<protein>
    <recommendedName>
        <fullName evidence="1">Putative plant transposon protein domain-containing protein</fullName>
    </recommendedName>
</protein>
<evidence type="ECO:0000313" key="3">
    <source>
        <dbReference type="Proteomes" id="UP001187192"/>
    </source>
</evidence>
<reference evidence="2" key="1">
    <citation type="submission" date="2023-07" db="EMBL/GenBank/DDBJ databases">
        <title>draft genome sequence of fig (Ficus carica).</title>
        <authorList>
            <person name="Takahashi T."/>
            <person name="Nishimura K."/>
        </authorList>
    </citation>
    <scope>NUCLEOTIDE SEQUENCE</scope>
</reference>
<organism evidence="2 3">
    <name type="scientific">Ficus carica</name>
    <name type="common">Common fig</name>
    <dbReference type="NCBI Taxonomy" id="3494"/>
    <lineage>
        <taxon>Eukaryota</taxon>
        <taxon>Viridiplantae</taxon>
        <taxon>Streptophyta</taxon>
        <taxon>Embryophyta</taxon>
        <taxon>Tracheophyta</taxon>
        <taxon>Spermatophyta</taxon>
        <taxon>Magnoliopsida</taxon>
        <taxon>eudicotyledons</taxon>
        <taxon>Gunneridae</taxon>
        <taxon>Pentapetalae</taxon>
        <taxon>rosids</taxon>
        <taxon>fabids</taxon>
        <taxon>Rosales</taxon>
        <taxon>Moraceae</taxon>
        <taxon>Ficeae</taxon>
        <taxon>Ficus</taxon>
    </lineage>
</organism>
<dbReference type="Pfam" id="PF20167">
    <property type="entry name" value="Transposase_32"/>
    <property type="match status" value="1"/>
</dbReference>
<dbReference type="InterPro" id="IPR046796">
    <property type="entry name" value="Transposase_32_dom"/>
</dbReference>